<dbReference type="PANTHER" id="PTHR43056:SF5">
    <property type="entry name" value="PEPTIDASE S9 PROLYL OLIGOPEPTIDASE CATALYTIC DOMAIN-CONTAINING PROTEIN"/>
    <property type="match status" value="1"/>
</dbReference>
<evidence type="ECO:0000313" key="3">
    <source>
        <dbReference type="EMBL" id="MST33435.1"/>
    </source>
</evidence>
<evidence type="ECO:0000259" key="2">
    <source>
        <dbReference type="Pfam" id="PF00326"/>
    </source>
</evidence>
<dbReference type="SUPFAM" id="SSF82171">
    <property type="entry name" value="DPP6 N-terminal domain-like"/>
    <property type="match status" value="1"/>
</dbReference>
<dbReference type="Pfam" id="PF07676">
    <property type="entry name" value="PD40"/>
    <property type="match status" value="2"/>
</dbReference>
<dbReference type="InterPro" id="IPR011042">
    <property type="entry name" value="6-blade_b-propeller_TolB-like"/>
</dbReference>
<dbReference type="SUPFAM" id="SSF53474">
    <property type="entry name" value="alpha/beta-Hydrolases"/>
    <property type="match status" value="1"/>
</dbReference>
<dbReference type="Gene3D" id="3.40.50.1820">
    <property type="entry name" value="alpha/beta hydrolase"/>
    <property type="match status" value="1"/>
</dbReference>
<organism evidence="3 4">
    <name type="scientific">Acidiferrimicrobium australe</name>
    <dbReference type="NCBI Taxonomy" id="2664430"/>
    <lineage>
        <taxon>Bacteria</taxon>
        <taxon>Bacillati</taxon>
        <taxon>Actinomycetota</taxon>
        <taxon>Acidimicrobiia</taxon>
        <taxon>Acidimicrobiales</taxon>
        <taxon>Acidimicrobiaceae</taxon>
        <taxon>Acidiferrimicrobium</taxon>
    </lineage>
</organism>
<evidence type="ECO:0000313" key="4">
    <source>
        <dbReference type="Proteomes" id="UP000437736"/>
    </source>
</evidence>
<dbReference type="Pfam" id="PF00326">
    <property type="entry name" value="Peptidase_S9"/>
    <property type="match status" value="1"/>
</dbReference>
<dbReference type="PANTHER" id="PTHR43056">
    <property type="entry name" value="PEPTIDASE S9 PROLYL OLIGOPEPTIDASE"/>
    <property type="match status" value="1"/>
</dbReference>
<feature type="non-terminal residue" evidence="3">
    <location>
        <position position="1"/>
    </location>
</feature>
<gene>
    <name evidence="3" type="ORF">GHK86_11985</name>
</gene>
<reference evidence="3 4" key="1">
    <citation type="submission" date="2019-11" db="EMBL/GenBank/DDBJ databases">
        <title>Acidiferrimicrobium australis gen. nov., sp. nov., an acidophilic and obligately heterotrophic, member of the Actinobacteria that catalyses dissimilatory oxido- reduction of iron isolated from metal-rich acidic water in Chile.</title>
        <authorList>
            <person name="Gonzalez D."/>
            <person name="Huber K."/>
            <person name="Hedrich S."/>
            <person name="Rojas-Villalobos C."/>
            <person name="Quatrini R."/>
            <person name="Dinamarca M.A."/>
            <person name="Schwarz A."/>
            <person name="Canales C."/>
            <person name="Nancucheo I."/>
        </authorList>
    </citation>
    <scope>NUCLEOTIDE SEQUENCE [LARGE SCALE GENOMIC DNA]</scope>
    <source>
        <strain evidence="3 4">USS-CCA1</strain>
    </source>
</reference>
<accession>A0ABW9QU97</accession>
<feature type="domain" description="Peptidase S9 prolyl oligopeptidase catalytic" evidence="2">
    <location>
        <begin position="280"/>
        <end position="487"/>
    </location>
</feature>
<dbReference type="EMBL" id="WJHE01000594">
    <property type="protein sequence ID" value="MST33435.1"/>
    <property type="molecule type" value="Genomic_DNA"/>
</dbReference>
<sequence>ASGHDFYAAPAVSPDGSRLAWLSWDHPEMPWDATECWVAALRPDGSATDAQLVAGRDGESVQQPRWSPDGVLHWISDRTGWWNLYRQAEGSGTPAGHEAEGSGTPAGHEAEGSGTPAAPGVPLCPLEAEFGVPSWVFGLHTYDFLADGTVVATWHGPDGGGIGVVAGGGVLPFATPYRGFEYLAGDGDAVAAVASSPTEPPAVVRLTPDGTTRVVRRTRDAGVAPGSVSVAEHIRFPTAGGEEAWAWFYRPANADFEGPAGERPPLVVKTHGGPTSAADPSFDLGIQYWTSRGFAVADVDYRGSTGYGRAYRNRLRDSWGVCDVEDVVAVTRWLAGRGEVDADRCVIRGGSAGGYTTLAALAFTDAFAAGASYYGVADLGALARDTHKFESHYTDRLVGPWPEAEATYRARSALFNLEGFDRPLILLQGLEDRVVPPAQSEAIFEAVRGKGVPVAYLPFPGEQHGFRRADTIVAATRAELSFYGLVLGFTPDGAVELAVENAGALPRR</sequence>
<dbReference type="Gene3D" id="2.120.10.30">
    <property type="entry name" value="TolB, C-terminal domain"/>
    <property type="match status" value="1"/>
</dbReference>
<dbReference type="InterPro" id="IPR011659">
    <property type="entry name" value="WD40"/>
</dbReference>
<proteinExistence type="predicted"/>
<comment type="caution">
    <text evidence="3">The sequence shown here is derived from an EMBL/GenBank/DDBJ whole genome shotgun (WGS) entry which is preliminary data.</text>
</comment>
<keyword evidence="4" id="KW-1185">Reference proteome</keyword>
<dbReference type="InterPro" id="IPR001375">
    <property type="entry name" value="Peptidase_S9_cat"/>
</dbReference>
<evidence type="ECO:0000256" key="1">
    <source>
        <dbReference type="SAM" id="MobiDB-lite"/>
    </source>
</evidence>
<feature type="region of interest" description="Disordered" evidence="1">
    <location>
        <begin position="89"/>
        <end position="120"/>
    </location>
</feature>
<dbReference type="InterPro" id="IPR029058">
    <property type="entry name" value="AB_hydrolase_fold"/>
</dbReference>
<name>A0ABW9QU97_9ACTN</name>
<dbReference type="Proteomes" id="UP000437736">
    <property type="component" value="Unassembled WGS sequence"/>
</dbReference>
<protein>
    <submittedName>
        <fullName evidence="3">Prolyl oligopeptidase family serine peptidase</fullName>
    </submittedName>
</protein>
<dbReference type="InterPro" id="IPR050585">
    <property type="entry name" value="Xaa-Pro_dipeptidyl-ppase/CocE"/>
</dbReference>